<keyword evidence="8 11" id="KW-0406">Ion transport</keyword>
<evidence type="ECO:0000256" key="7">
    <source>
        <dbReference type="ARBA" id="ARBA00022989"/>
    </source>
</evidence>
<dbReference type="GO" id="GO:0046933">
    <property type="term" value="F:proton-transporting ATP synthase activity, rotational mechanism"/>
    <property type="evidence" value="ECO:0007669"/>
    <property type="project" value="UniProtKB-UniRule"/>
</dbReference>
<feature type="transmembrane region" description="Helical" evidence="11">
    <location>
        <begin position="80"/>
        <end position="102"/>
    </location>
</feature>
<reference evidence="12 13" key="1">
    <citation type="submission" date="2016-10" db="EMBL/GenBank/DDBJ databases">
        <authorList>
            <person name="de Groot N.N."/>
        </authorList>
    </citation>
    <scope>NUCLEOTIDE SEQUENCE [LARGE SCALE GENOMIC DNA]</scope>
    <source>
        <strain evidence="12 13">DSM 12992</strain>
    </source>
</reference>
<sequence>MFRLEPSMPIYSFKIGNFPINITKEIIIQWVVILILWIGASLLTRNLKQNPSKKQAALEKIYESIKTLVNSTMGEGYERFIPYIGTLIVYLLVLNFTGLIGIPPATQNLSVTIGLAITTFLVVNINAIKKNGPGGYLKGLSHPYFVMLPINIMERLVLPVSLALRLFGNMLAATILVDLVYQALGKVAMIAQIGAPIIVHGYFDLFDGSIQMLVFTMLTMINIKTTAEH</sequence>
<dbReference type="GO" id="GO:0045259">
    <property type="term" value="C:proton-transporting ATP synthase complex"/>
    <property type="evidence" value="ECO:0007669"/>
    <property type="project" value="UniProtKB-KW"/>
</dbReference>
<keyword evidence="11" id="KW-1003">Cell membrane</keyword>
<accession>A0A1I1IA17</accession>
<keyword evidence="3 11" id="KW-0813">Transport</keyword>
<dbReference type="SUPFAM" id="SSF81336">
    <property type="entry name" value="F1F0 ATP synthase subunit A"/>
    <property type="match status" value="1"/>
</dbReference>
<dbReference type="PRINTS" id="PR00123">
    <property type="entry name" value="ATPASEA"/>
</dbReference>
<proteinExistence type="inferred from homology"/>
<gene>
    <name evidence="11" type="primary">atpB</name>
    <name evidence="12" type="ORF">SAMN05421842_102202</name>
</gene>
<evidence type="ECO:0000256" key="5">
    <source>
        <dbReference type="ARBA" id="ARBA00022692"/>
    </source>
</evidence>
<evidence type="ECO:0000256" key="4">
    <source>
        <dbReference type="ARBA" id="ARBA00022547"/>
    </source>
</evidence>
<dbReference type="InterPro" id="IPR035908">
    <property type="entry name" value="F0_ATP_A_sf"/>
</dbReference>
<comment type="similarity">
    <text evidence="2 11">Belongs to the ATPase A chain family.</text>
</comment>
<keyword evidence="5 11" id="KW-0812">Transmembrane</keyword>
<dbReference type="Gene3D" id="1.20.120.220">
    <property type="entry name" value="ATP synthase, F0 complex, subunit A"/>
    <property type="match status" value="1"/>
</dbReference>
<name>A0A1I1IA17_9CLOT</name>
<dbReference type="EMBL" id="FOMG01000002">
    <property type="protein sequence ID" value="SFC33047.1"/>
    <property type="molecule type" value="Genomic_DNA"/>
</dbReference>
<keyword evidence="6 11" id="KW-0375">Hydrogen ion transport</keyword>
<dbReference type="NCBIfam" id="NF004484">
    <property type="entry name" value="PRK05815.3-2"/>
    <property type="match status" value="1"/>
</dbReference>
<dbReference type="AlphaFoldDB" id="A0A1I1IA17"/>
<evidence type="ECO:0000256" key="9">
    <source>
        <dbReference type="ARBA" id="ARBA00023136"/>
    </source>
</evidence>
<evidence type="ECO:0000313" key="13">
    <source>
        <dbReference type="Proteomes" id="UP000199263"/>
    </source>
</evidence>
<keyword evidence="13" id="KW-1185">Reference proteome</keyword>
<dbReference type="STRING" id="119641.SAMN05421842_102202"/>
<dbReference type="PANTHER" id="PTHR42823">
    <property type="entry name" value="ATP SYNTHASE SUBUNIT A, CHLOROPLASTIC"/>
    <property type="match status" value="1"/>
</dbReference>
<dbReference type="PROSITE" id="PS00449">
    <property type="entry name" value="ATPASE_A"/>
    <property type="match status" value="1"/>
</dbReference>
<keyword evidence="10 11" id="KW-0066">ATP synthesis</keyword>
<dbReference type="Pfam" id="PF00119">
    <property type="entry name" value="ATP-synt_A"/>
    <property type="match status" value="1"/>
</dbReference>
<evidence type="ECO:0000313" key="12">
    <source>
        <dbReference type="EMBL" id="SFC33047.1"/>
    </source>
</evidence>
<dbReference type="PANTHER" id="PTHR42823:SF3">
    <property type="entry name" value="ATP SYNTHASE SUBUNIT A, CHLOROPLASTIC"/>
    <property type="match status" value="1"/>
</dbReference>
<comment type="function">
    <text evidence="11">Key component of the proton channel; it plays a direct role in the translocation of protons across the membrane.</text>
</comment>
<keyword evidence="4 11" id="KW-0138">CF(0)</keyword>
<comment type="subcellular location">
    <subcellularLocation>
        <location evidence="11">Cell membrane</location>
        <topology evidence="11">Multi-pass membrane protein</topology>
    </subcellularLocation>
    <subcellularLocation>
        <location evidence="1">Membrane</location>
        <topology evidence="1">Multi-pass membrane protein</topology>
    </subcellularLocation>
</comment>
<organism evidence="12 13">
    <name type="scientific">Clostridium uliginosum</name>
    <dbReference type="NCBI Taxonomy" id="119641"/>
    <lineage>
        <taxon>Bacteria</taxon>
        <taxon>Bacillati</taxon>
        <taxon>Bacillota</taxon>
        <taxon>Clostridia</taxon>
        <taxon>Eubacteriales</taxon>
        <taxon>Clostridiaceae</taxon>
        <taxon>Clostridium</taxon>
    </lineage>
</organism>
<dbReference type="InterPro" id="IPR023011">
    <property type="entry name" value="ATP_synth_F0_asu_AS"/>
</dbReference>
<dbReference type="Proteomes" id="UP000199263">
    <property type="component" value="Unassembled WGS sequence"/>
</dbReference>
<dbReference type="GO" id="GO:0005886">
    <property type="term" value="C:plasma membrane"/>
    <property type="evidence" value="ECO:0007669"/>
    <property type="project" value="UniProtKB-SubCell"/>
</dbReference>
<evidence type="ECO:0000256" key="8">
    <source>
        <dbReference type="ARBA" id="ARBA00023065"/>
    </source>
</evidence>
<keyword evidence="7 11" id="KW-1133">Transmembrane helix</keyword>
<dbReference type="HAMAP" id="MF_01393">
    <property type="entry name" value="ATP_synth_a_bact"/>
    <property type="match status" value="1"/>
</dbReference>
<feature type="transmembrane region" description="Helical" evidence="11">
    <location>
        <begin position="108"/>
        <end position="128"/>
    </location>
</feature>
<feature type="transmembrane region" description="Helical" evidence="11">
    <location>
        <begin position="156"/>
        <end position="177"/>
    </location>
</feature>
<dbReference type="InterPro" id="IPR045082">
    <property type="entry name" value="ATP_syn_F0_a_bact/chloroplast"/>
</dbReference>
<evidence type="ECO:0000256" key="3">
    <source>
        <dbReference type="ARBA" id="ARBA00022448"/>
    </source>
</evidence>
<dbReference type="GO" id="GO:0042777">
    <property type="term" value="P:proton motive force-driven plasma membrane ATP synthesis"/>
    <property type="evidence" value="ECO:0007669"/>
    <property type="project" value="TreeGrafter"/>
</dbReference>
<dbReference type="InterPro" id="IPR000568">
    <property type="entry name" value="ATP_synth_F0_asu"/>
</dbReference>
<evidence type="ECO:0000256" key="1">
    <source>
        <dbReference type="ARBA" id="ARBA00004141"/>
    </source>
</evidence>
<feature type="transmembrane region" description="Helical" evidence="11">
    <location>
        <begin position="26"/>
        <end position="44"/>
    </location>
</feature>
<dbReference type="CDD" id="cd00310">
    <property type="entry name" value="ATP-synt_Fo_a_6"/>
    <property type="match status" value="1"/>
</dbReference>
<evidence type="ECO:0000256" key="11">
    <source>
        <dbReference type="HAMAP-Rule" id="MF_01393"/>
    </source>
</evidence>
<evidence type="ECO:0000256" key="10">
    <source>
        <dbReference type="ARBA" id="ARBA00023310"/>
    </source>
</evidence>
<evidence type="ECO:0000256" key="6">
    <source>
        <dbReference type="ARBA" id="ARBA00022781"/>
    </source>
</evidence>
<protein>
    <recommendedName>
        <fullName evidence="11">ATP synthase subunit a</fullName>
    </recommendedName>
    <alternativeName>
        <fullName evidence="11">ATP synthase F0 sector subunit a</fullName>
    </alternativeName>
    <alternativeName>
        <fullName evidence="11">F-ATPase subunit 6</fullName>
    </alternativeName>
</protein>
<keyword evidence="9 11" id="KW-0472">Membrane</keyword>
<evidence type="ECO:0000256" key="2">
    <source>
        <dbReference type="ARBA" id="ARBA00006810"/>
    </source>
</evidence>